<keyword evidence="4" id="KW-1185">Reference proteome</keyword>
<dbReference type="InterPro" id="IPR001296">
    <property type="entry name" value="Glyco_trans_1"/>
</dbReference>
<evidence type="ECO:0000313" key="3">
    <source>
        <dbReference type="EMBL" id="MDO5986397.1"/>
    </source>
</evidence>
<feature type="domain" description="Glycosyltransferase subfamily 4-like N-terminal" evidence="2">
    <location>
        <begin position="13"/>
        <end position="161"/>
    </location>
</feature>
<reference evidence="3" key="1">
    <citation type="submission" date="2023-07" db="EMBL/GenBank/DDBJ databases">
        <title>Two novel species in the genus Flavivirga.</title>
        <authorList>
            <person name="Kwon K."/>
        </authorList>
    </citation>
    <scope>NUCLEOTIDE SEQUENCE</scope>
    <source>
        <strain evidence="3">KACC 14157</strain>
    </source>
</reference>
<dbReference type="PANTHER" id="PTHR12526:SF627">
    <property type="entry name" value="D-RHAMNOSYLTRANSFERASE WBPZ"/>
    <property type="match status" value="1"/>
</dbReference>
<dbReference type="Pfam" id="PF00534">
    <property type="entry name" value="Glycos_transf_1"/>
    <property type="match status" value="1"/>
</dbReference>
<dbReference type="CDD" id="cd03811">
    <property type="entry name" value="GT4_GT28_WabH-like"/>
    <property type="match status" value="1"/>
</dbReference>
<name>A0ABT8WXP7_9FLAO</name>
<dbReference type="EC" id="2.4.-.-" evidence="3"/>
<keyword evidence="3" id="KW-0808">Transferase</keyword>
<keyword evidence="3" id="KW-0328">Glycosyltransferase</keyword>
<protein>
    <submittedName>
        <fullName evidence="3">Glycosyltransferase</fullName>
        <ecNumber evidence="3">2.4.-.-</ecNumber>
    </submittedName>
</protein>
<dbReference type="InterPro" id="IPR028098">
    <property type="entry name" value="Glyco_trans_4-like_N"/>
</dbReference>
<sequence length="355" mass="40460">MRILQLIDSLDSGGAERMAINYANMLSKDMTAFICVTRFEGLLKDAINNDVNYMFLNKKHTLDFKAIKRLHNYIKQNKIDVVHAHSTSFFLATIIKILNPKTKLVWHDHYGSSEFLKIRKFRILKFCSYKFNAIISVNQILKAWAEQHLKCKNVSFLNNFISENTKEKKETTLKGEEGKRIVCLANLRSQKNHLMLLDAFKEVNKINEKWTLHLIGKDQGDDYSVKLNERINNLKLRENVFIYGSKSDIYNILNHCDIGVLSSQSEGLPLALLEYGLAKLPVVATNVGDCGKVITQSSEGFLVNSGDSKAFSKALLNYIDNKPLRIENGEGLYKNVISNFSENKIKNQLIAIYTA</sequence>
<proteinExistence type="predicted"/>
<dbReference type="Proteomes" id="UP001176891">
    <property type="component" value="Unassembled WGS sequence"/>
</dbReference>
<feature type="domain" description="Glycosyl transferase family 1" evidence="1">
    <location>
        <begin position="166"/>
        <end position="325"/>
    </location>
</feature>
<evidence type="ECO:0000259" key="2">
    <source>
        <dbReference type="Pfam" id="PF13439"/>
    </source>
</evidence>
<accession>A0ABT8WXP7</accession>
<dbReference type="Gene3D" id="3.40.50.2000">
    <property type="entry name" value="Glycogen Phosphorylase B"/>
    <property type="match status" value="2"/>
</dbReference>
<evidence type="ECO:0000313" key="4">
    <source>
        <dbReference type="Proteomes" id="UP001176891"/>
    </source>
</evidence>
<comment type="caution">
    <text evidence="3">The sequence shown here is derived from an EMBL/GenBank/DDBJ whole genome shotgun (WGS) entry which is preliminary data.</text>
</comment>
<dbReference type="SUPFAM" id="SSF53756">
    <property type="entry name" value="UDP-Glycosyltransferase/glycogen phosphorylase"/>
    <property type="match status" value="1"/>
</dbReference>
<organism evidence="3 4">
    <name type="scientific">Flavivirga amylovorans</name>
    <dbReference type="NCBI Taxonomy" id="870486"/>
    <lineage>
        <taxon>Bacteria</taxon>
        <taxon>Pseudomonadati</taxon>
        <taxon>Bacteroidota</taxon>
        <taxon>Flavobacteriia</taxon>
        <taxon>Flavobacteriales</taxon>
        <taxon>Flavobacteriaceae</taxon>
        <taxon>Flavivirga</taxon>
    </lineage>
</organism>
<gene>
    <name evidence="3" type="ORF">Q4Q39_03170</name>
</gene>
<dbReference type="PANTHER" id="PTHR12526">
    <property type="entry name" value="GLYCOSYLTRANSFERASE"/>
    <property type="match status" value="1"/>
</dbReference>
<dbReference type="EMBL" id="JAUOEM010000001">
    <property type="protein sequence ID" value="MDO5986397.1"/>
    <property type="molecule type" value="Genomic_DNA"/>
</dbReference>
<dbReference type="RefSeq" id="WP_303280913.1">
    <property type="nucleotide sequence ID" value="NZ_BAABCZ010000016.1"/>
</dbReference>
<evidence type="ECO:0000259" key="1">
    <source>
        <dbReference type="Pfam" id="PF00534"/>
    </source>
</evidence>
<dbReference type="Pfam" id="PF13439">
    <property type="entry name" value="Glyco_transf_4"/>
    <property type="match status" value="1"/>
</dbReference>
<dbReference type="GO" id="GO:0016757">
    <property type="term" value="F:glycosyltransferase activity"/>
    <property type="evidence" value="ECO:0007669"/>
    <property type="project" value="UniProtKB-KW"/>
</dbReference>